<dbReference type="PRINTS" id="PR00111">
    <property type="entry name" value="ABHYDROLASE"/>
</dbReference>
<dbReference type="InterPro" id="IPR050266">
    <property type="entry name" value="AB_hydrolase_sf"/>
</dbReference>
<dbReference type="InterPro" id="IPR000073">
    <property type="entry name" value="AB_hydrolase_1"/>
</dbReference>
<protein>
    <recommendedName>
        <fullName evidence="2">AB hydrolase-1 domain-containing protein</fullName>
    </recommendedName>
</protein>
<dbReference type="AlphaFoldDB" id="A0A162CYZ3"/>
<keyword evidence="4" id="KW-1185">Reference proteome</keyword>
<keyword evidence="1" id="KW-0378">Hydrolase</keyword>
<dbReference type="GO" id="GO:0016787">
    <property type="term" value="F:hydrolase activity"/>
    <property type="evidence" value="ECO:0007669"/>
    <property type="project" value="UniProtKB-KW"/>
</dbReference>
<dbReference type="GO" id="GO:0016020">
    <property type="term" value="C:membrane"/>
    <property type="evidence" value="ECO:0007669"/>
    <property type="project" value="TreeGrafter"/>
</dbReference>
<dbReference type="EMBL" id="LWCI01000106">
    <property type="protein sequence ID" value="KZS62475.1"/>
    <property type="molecule type" value="Genomic_DNA"/>
</dbReference>
<dbReference type="Pfam" id="PF12697">
    <property type="entry name" value="Abhydrolase_6"/>
    <property type="match status" value="1"/>
</dbReference>
<dbReference type="PANTHER" id="PTHR43798:SF31">
    <property type="entry name" value="AB HYDROLASE SUPERFAMILY PROTEIN YCLE"/>
    <property type="match status" value="1"/>
</dbReference>
<proteinExistence type="predicted"/>
<dbReference type="SUPFAM" id="SSF53474">
    <property type="entry name" value="alpha/beta-Hydrolases"/>
    <property type="match status" value="1"/>
</dbReference>
<gene>
    <name evidence="3" type="ORF">A4G28_20785</name>
</gene>
<dbReference type="Gene3D" id="3.40.50.1820">
    <property type="entry name" value="alpha/beta hydrolase"/>
    <property type="match status" value="1"/>
</dbReference>
<dbReference type="Proteomes" id="UP000077342">
    <property type="component" value="Unassembled WGS sequence"/>
</dbReference>
<evidence type="ECO:0000313" key="4">
    <source>
        <dbReference type="Proteomes" id="UP000077342"/>
    </source>
</evidence>
<feature type="domain" description="AB hydrolase-1" evidence="2">
    <location>
        <begin position="26"/>
        <end position="246"/>
    </location>
</feature>
<accession>A0A162CYZ3</accession>
<evidence type="ECO:0000256" key="1">
    <source>
        <dbReference type="ARBA" id="ARBA00022801"/>
    </source>
</evidence>
<dbReference type="RefSeq" id="WP_075510701.1">
    <property type="nucleotide sequence ID" value="NZ_CP089224.1"/>
</dbReference>
<comment type="caution">
    <text evidence="3">The sequence shown here is derived from an EMBL/GenBank/DDBJ whole genome shotgun (WGS) entry which is preliminary data.</text>
</comment>
<dbReference type="InterPro" id="IPR029058">
    <property type="entry name" value="AB_hydrolase_fold"/>
</dbReference>
<name>A0A162CYZ3_9MYCO</name>
<organism evidence="3 4">
    <name type="scientific">Mycobacterium ostraviense</name>
    <dbReference type="NCBI Taxonomy" id="2738409"/>
    <lineage>
        <taxon>Bacteria</taxon>
        <taxon>Bacillati</taxon>
        <taxon>Actinomycetota</taxon>
        <taxon>Actinomycetes</taxon>
        <taxon>Mycobacteriales</taxon>
        <taxon>Mycobacteriaceae</taxon>
        <taxon>Mycobacterium</taxon>
    </lineage>
</organism>
<reference evidence="4" key="1">
    <citation type="submission" date="2016-04" db="EMBL/GenBank/DDBJ databases">
        <authorList>
            <person name="Strapagiel D."/>
            <person name="Borowka P."/>
            <person name="Marciniak B."/>
            <person name="Bakula Z."/>
            <person name="Van Ingen J."/>
            <person name="Safianowska A."/>
            <person name="Dziadek J."/>
            <person name="Jagielski T."/>
        </authorList>
    </citation>
    <scope>NUCLEOTIDE SEQUENCE [LARGE SCALE GENOMIC DNA]</scope>
    <source>
        <strain evidence="4">1010001458</strain>
    </source>
</reference>
<sequence length="254" mass="27474">MNRLQRDDGITLAYRVHNPQAPGVPLLLTHGFGATAGMWDLNIDALSADRPVIVWDQRGHGGSEAPEDMARYSEQISVADMAAVLHAAGVDRVVLGGMSLGGYLSLAFRLAHPHRVAALVLVDTGPGYRNDAARDKWNAWVERRAQRLERGEAPTDMSPELAQAVHQHPEGLPRAARGVMAQKDARVITSLDSITVPTLVIVGAQDTDFLASADYLARKIPRARKVVIDNAGHAANMDQPGAFNAAVREFLDQL</sequence>
<dbReference type="PANTHER" id="PTHR43798">
    <property type="entry name" value="MONOACYLGLYCEROL LIPASE"/>
    <property type="match status" value="1"/>
</dbReference>
<evidence type="ECO:0000313" key="3">
    <source>
        <dbReference type="EMBL" id="KZS62475.1"/>
    </source>
</evidence>
<evidence type="ECO:0000259" key="2">
    <source>
        <dbReference type="Pfam" id="PF12697"/>
    </source>
</evidence>